<evidence type="ECO:0000259" key="7">
    <source>
        <dbReference type="PROSITE" id="PS51085"/>
    </source>
</evidence>
<keyword evidence="9" id="KW-1185">Reference proteome</keyword>
<dbReference type="SUPFAM" id="SSF54292">
    <property type="entry name" value="2Fe-2S ferredoxin-like"/>
    <property type="match status" value="1"/>
</dbReference>
<dbReference type="Proteomes" id="UP001228113">
    <property type="component" value="Chromosome"/>
</dbReference>
<dbReference type="GO" id="GO:0046872">
    <property type="term" value="F:metal ion binding"/>
    <property type="evidence" value="ECO:0007669"/>
    <property type="project" value="UniProtKB-KW"/>
</dbReference>
<sequence length="97" mass="10464">MFKVTFKGKQTVEISIERELSLLAAAARGEQPLNHRCGGHARCGTCIVTVEAGQENLTPVGATEARILKLLKAAPDQRLGCQAWATGDVTCQMEPDR</sequence>
<dbReference type="CDD" id="cd00207">
    <property type="entry name" value="fer2"/>
    <property type="match status" value="1"/>
</dbReference>
<keyword evidence="3" id="KW-0479">Metal-binding</keyword>
<evidence type="ECO:0000256" key="4">
    <source>
        <dbReference type="ARBA" id="ARBA00023004"/>
    </source>
</evidence>
<dbReference type="KEGG" id="msea:METESE_18620"/>
<dbReference type="InterPro" id="IPR036010">
    <property type="entry name" value="2Fe-2S_ferredoxin-like_sf"/>
</dbReference>
<evidence type="ECO:0000256" key="3">
    <source>
        <dbReference type="ARBA" id="ARBA00022723"/>
    </source>
</evidence>
<proteinExistence type="inferred from homology"/>
<dbReference type="RefSeq" id="WP_243330963.1">
    <property type="nucleotide sequence ID" value="NZ_AP027081.1"/>
</dbReference>
<protein>
    <recommendedName>
        <fullName evidence="7">2Fe-2S ferredoxin-type domain-containing protein</fullName>
    </recommendedName>
</protein>
<comment type="cofactor">
    <cofactor evidence="6">
        <name>[2Fe-2S] cluster</name>
        <dbReference type="ChEBI" id="CHEBI:190135"/>
    </cofactor>
</comment>
<evidence type="ECO:0000256" key="5">
    <source>
        <dbReference type="ARBA" id="ARBA00023014"/>
    </source>
</evidence>
<evidence type="ECO:0000313" key="8">
    <source>
        <dbReference type="EMBL" id="BDU76904.1"/>
    </source>
</evidence>
<keyword evidence="2" id="KW-0001">2Fe-2S</keyword>
<dbReference type="PANTHER" id="PTHR23426:SF65">
    <property type="entry name" value="FERREDOXIN-2, MITOCHONDRIAL"/>
    <property type="match status" value="1"/>
</dbReference>
<gene>
    <name evidence="8" type="ORF">METESE_18620</name>
</gene>
<dbReference type="InterPro" id="IPR012675">
    <property type="entry name" value="Beta-grasp_dom_sf"/>
</dbReference>
<evidence type="ECO:0000256" key="2">
    <source>
        <dbReference type="ARBA" id="ARBA00022714"/>
    </source>
</evidence>
<dbReference type="GO" id="GO:0009055">
    <property type="term" value="F:electron transfer activity"/>
    <property type="evidence" value="ECO:0007669"/>
    <property type="project" value="TreeGrafter"/>
</dbReference>
<evidence type="ECO:0000313" key="9">
    <source>
        <dbReference type="Proteomes" id="UP001228113"/>
    </source>
</evidence>
<name>A0AA48GV96_9BACT</name>
<dbReference type="InterPro" id="IPR001055">
    <property type="entry name" value="Adrenodoxin-like"/>
</dbReference>
<dbReference type="EMBL" id="AP027081">
    <property type="protein sequence ID" value="BDU76904.1"/>
    <property type="molecule type" value="Genomic_DNA"/>
</dbReference>
<dbReference type="Pfam" id="PF00111">
    <property type="entry name" value="Fer2"/>
    <property type="match status" value="1"/>
</dbReference>
<organism evidence="8 9">
    <name type="scientific">Mesoterricola sediminis</name>
    <dbReference type="NCBI Taxonomy" id="2927980"/>
    <lineage>
        <taxon>Bacteria</taxon>
        <taxon>Pseudomonadati</taxon>
        <taxon>Acidobacteriota</taxon>
        <taxon>Holophagae</taxon>
        <taxon>Holophagales</taxon>
        <taxon>Holophagaceae</taxon>
        <taxon>Mesoterricola</taxon>
    </lineage>
</organism>
<dbReference type="InterPro" id="IPR001041">
    <property type="entry name" value="2Fe-2S_ferredoxin-type"/>
</dbReference>
<dbReference type="AlphaFoldDB" id="A0AA48GV96"/>
<dbReference type="Gene3D" id="3.10.20.30">
    <property type="match status" value="1"/>
</dbReference>
<accession>A0AA48GV96</accession>
<dbReference type="GO" id="GO:0140647">
    <property type="term" value="P:P450-containing electron transport chain"/>
    <property type="evidence" value="ECO:0007669"/>
    <property type="project" value="InterPro"/>
</dbReference>
<keyword evidence="5" id="KW-0411">Iron-sulfur</keyword>
<evidence type="ECO:0000256" key="1">
    <source>
        <dbReference type="ARBA" id="ARBA00010914"/>
    </source>
</evidence>
<feature type="domain" description="2Fe-2S ferredoxin-type" evidence="7">
    <location>
        <begin position="2"/>
        <end position="97"/>
    </location>
</feature>
<reference evidence="8" key="1">
    <citation type="journal article" date="2023" name="Int. J. Syst. Evol. Microbiol.">
        <title>Mesoterricola silvestris gen. nov., sp. nov., Mesoterricola sediminis sp. nov., Geothrix oryzae sp. nov., Geothrix edaphica sp. nov., Geothrix rubra sp. nov., and Geothrix limicola sp. nov., six novel members of Acidobacteriota isolated from soils.</title>
        <authorList>
            <person name="Itoh H."/>
            <person name="Sugisawa Y."/>
            <person name="Mise K."/>
            <person name="Xu Z."/>
            <person name="Kuniyasu M."/>
            <person name="Ushijima N."/>
            <person name="Kawano K."/>
            <person name="Kobayashi E."/>
            <person name="Shiratori Y."/>
            <person name="Masuda Y."/>
            <person name="Senoo K."/>
        </authorList>
    </citation>
    <scope>NUCLEOTIDE SEQUENCE</scope>
    <source>
        <strain evidence="8">W786</strain>
    </source>
</reference>
<dbReference type="PANTHER" id="PTHR23426">
    <property type="entry name" value="FERREDOXIN/ADRENODOXIN"/>
    <property type="match status" value="1"/>
</dbReference>
<dbReference type="GO" id="GO:0051537">
    <property type="term" value="F:2 iron, 2 sulfur cluster binding"/>
    <property type="evidence" value="ECO:0007669"/>
    <property type="project" value="UniProtKB-KW"/>
</dbReference>
<keyword evidence="4" id="KW-0408">Iron</keyword>
<comment type="similarity">
    <text evidence="1">Belongs to the adrenodoxin/putidaredoxin family.</text>
</comment>
<dbReference type="PROSITE" id="PS51085">
    <property type="entry name" value="2FE2S_FER_2"/>
    <property type="match status" value="1"/>
</dbReference>
<evidence type="ECO:0000256" key="6">
    <source>
        <dbReference type="ARBA" id="ARBA00034078"/>
    </source>
</evidence>